<feature type="compositionally biased region" description="Polar residues" evidence="1">
    <location>
        <begin position="16"/>
        <end position="26"/>
    </location>
</feature>
<dbReference type="AlphaFoldDB" id="A0ABD3BKP4"/>
<keyword evidence="4" id="KW-1185">Reference proteome</keyword>
<dbReference type="SMART" id="SM01256">
    <property type="entry name" value="KNOX2"/>
    <property type="match status" value="1"/>
</dbReference>
<evidence type="ECO:0000256" key="1">
    <source>
        <dbReference type="SAM" id="MobiDB-lite"/>
    </source>
</evidence>
<comment type="caution">
    <text evidence="3">The sequence shown here is derived from an EMBL/GenBank/DDBJ whole genome shotgun (WGS) entry which is preliminary data.</text>
</comment>
<dbReference type="Pfam" id="PF03791">
    <property type="entry name" value="KNOX2"/>
    <property type="match status" value="1"/>
</dbReference>
<dbReference type="Proteomes" id="UP001632038">
    <property type="component" value="Unassembled WGS sequence"/>
</dbReference>
<dbReference type="PANTHER" id="PTHR48268">
    <property type="entry name" value="HOMEOBOX PROTEIN KNOTTED-1-LIKE 6 ISOFORM X1"/>
    <property type="match status" value="1"/>
</dbReference>
<dbReference type="InterPro" id="IPR053363">
    <property type="entry name" value="Leaf_patterning_domain"/>
</dbReference>
<sequence>MERKANVEEEGERVQSSRVTINGNDEVSQKQEEGLSVLKREIACHSLYGHMIESHLECLKLCLGNVNNVDENVTFTPTPLQPLNHPNLFTSHQSELDQFMEAYCVALNQLKEVIEVPQQESMAFINYMYSQLEELLLSDIITPSSTIYEQKNGSQENAKQFD</sequence>
<proteinExistence type="predicted"/>
<evidence type="ECO:0000259" key="2">
    <source>
        <dbReference type="SMART" id="SM01256"/>
    </source>
</evidence>
<gene>
    <name evidence="3" type="primary">FCL1</name>
    <name evidence="3" type="ORF">CASFOL_037927</name>
</gene>
<organism evidence="3 4">
    <name type="scientific">Castilleja foliolosa</name>
    <dbReference type="NCBI Taxonomy" id="1961234"/>
    <lineage>
        <taxon>Eukaryota</taxon>
        <taxon>Viridiplantae</taxon>
        <taxon>Streptophyta</taxon>
        <taxon>Embryophyta</taxon>
        <taxon>Tracheophyta</taxon>
        <taxon>Spermatophyta</taxon>
        <taxon>Magnoliopsida</taxon>
        <taxon>eudicotyledons</taxon>
        <taxon>Gunneridae</taxon>
        <taxon>Pentapetalae</taxon>
        <taxon>asterids</taxon>
        <taxon>lamiids</taxon>
        <taxon>Lamiales</taxon>
        <taxon>Orobanchaceae</taxon>
        <taxon>Pedicularideae</taxon>
        <taxon>Castillejinae</taxon>
        <taxon>Castilleja</taxon>
    </lineage>
</organism>
<protein>
    <submittedName>
        <fullName evidence="3">KNOX1 domain</fullName>
    </submittedName>
</protein>
<name>A0ABD3BKP4_9LAMI</name>
<evidence type="ECO:0000313" key="3">
    <source>
        <dbReference type="EMBL" id="KAL3617606.1"/>
    </source>
</evidence>
<feature type="region of interest" description="Disordered" evidence="1">
    <location>
        <begin position="1"/>
        <end position="26"/>
    </location>
</feature>
<feature type="domain" description="KNOX2" evidence="2">
    <location>
        <begin position="86"/>
        <end position="137"/>
    </location>
</feature>
<dbReference type="EMBL" id="JAVIJP010000081">
    <property type="protein sequence ID" value="KAL3617606.1"/>
    <property type="molecule type" value="Genomic_DNA"/>
</dbReference>
<evidence type="ECO:0000313" key="4">
    <source>
        <dbReference type="Proteomes" id="UP001632038"/>
    </source>
</evidence>
<feature type="compositionally biased region" description="Basic and acidic residues" evidence="1">
    <location>
        <begin position="1"/>
        <end position="15"/>
    </location>
</feature>
<accession>A0ABD3BKP4</accession>
<dbReference type="PANTHER" id="PTHR48268:SF2">
    <property type="entry name" value="PROTEIN KNATM"/>
    <property type="match status" value="1"/>
</dbReference>
<dbReference type="InterPro" id="IPR005541">
    <property type="entry name" value="KNOX2"/>
</dbReference>
<reference evidence="4" key="1">
    <citation type="journal article" date="2024" name="IScience">
        <title>Strigolactones Initiate the Formation of Haustorium-like Structures in Castilleja.</title>
        <authorList>
            <person name="Buerger M."/>
            <person name="Peterson D."/>
            <person name="Chory J."/>
        </authorList>
    </citation>
    <scope>NUCLEOTIDE SEQUENCE [LARGE SCALE GENOMIC DNA]</scope>
</reference>